<comment type="caution">
    <text evidence="2">The sequence shown here is derived from an EMBL/GenBank/DDBJ whole genome shotgun (WGS) entry which is preliminary data.</text>
</comment>
<feature type="compositionally biased region" description="Basic and acidic residues" evidence="1">
    <location>
        <begin position="405"/>
        <end position="418"/>
    </location>
</feature>
<name>A0AAD8WVP9_LOLMU</name>
<dbReference type="PROSITE" id="PS50330">
    <property type="entry name" value="UIM"/>
    <property type="match status" value="1"/>
</dbReference>
<dbReference type="Gene3D" id="3.40.395.10">
    <property type="entry name" value="Adenoviral Proteinase, Chain A"/>
    <property type="match status" value="1"/>
</dbReference>
<feature type="compositionally biased region" description="Pro residues" evidence="1">
    <location>
        <begin position="280"/>
        <end position="289"/>
    </location>
</feature>
<dbReference type="EMBL" id="JAUUTY010000002">
    <property type="protein sequence ID" value="KAK1682174.1"/>
    <property type="molecule type" value="Genomic_DNA"/>
</dbReference>
<feature type="compositionally biased region" description="Acidic residues" evidence="1">
    <location>
        <begin position="337"/>
        <end position="349"/>
    </location>
</feature>
<dbReference type="AlphaFoldDB" id="A0AAD8WVP9"/>
<reference evidence="2" key="1">
    <citation type="submission" date="2023-07" db="EMBL/GenBank/DDBJ databases">
        <title>A chromosome-level genome assembly of Lolium multiflorum.</title>
        <authorList>
            <person name="Chen Y."/>
            <person name="Copetti D."/>
            <person name="Kolliker R."/>
            <person name="Studer B."/>
        </authorList>
    </citation>
    <scope>NUCLEOTIDE SEQUENCE</scope>
    <source>
        <strain evidence="2">02402/16</strain>
        <tissue evidence="2">Leaf</tissue>
    </source>
</reference>
<dbReference type="InterPro" id="IPR038765">
    <property type="entry name" value="Papain-like_cys_pep_sf"/>
</dbReference>
<feature type="compositionally biased region" description="Pro residues" evidence="1">
    <location>
        <begin position="235"/>
        <end position="256"/>
    </location>
</feature>
<feature type="region of interest" description="Disordered" evidence="1">
    <location>
        <begin position="235"/>
        <end position="292"/>
    </location>
</feature>
<accession>A0AAD8WVP9</accession>
<dbReference type="SUPFAM" id="SSF54001">
    <property type="entry name" value="Cysteine proteinases"/>
    <property type="match status" value="1"/>
</dbReference>
<evidence type="ECO:0000313" key="3">
    <source>
        <dbReference type="Proteomes" id="UP001231189"/>
    </source>
</evidence>
<dbReference type="InterPro" id="IPR003903">
    <property type="entry name" value="UIM_dom"/>
</dbReference>
<keyword evidence="3" id="KW-1185">Reference proteome</keyword>
<feature type="region of interest" description="Disordered" evidence="1">
    <location>
        <begin position="328"/>
        <end position="418"/>
    </location>
</feature>
<sequence length="460" mass="53215">MGFGGVSEGFPYRGSRYLRACRKGDRYLTVSLRDEHYFRGKEEINLELEELFQLFNQDALDKAVISCYCLMKKIECKRGKLDPIGFIDPNTVHVVMVRDYPKDTEDNMLMFLQKQADKEDIFFPYNFNFHFILLIIQLKKGVVLVMDSKRYEHKEWENMATLLQRAWKRFINVVPGKWKPELTFEDYPRGRRDVSSVLRSLHALPAFARHRAFPRFLPAASGLFPRYLPAGIYKSPPPPAQWQPPQPPAPFSPPQAHPRSLEHHCAMMKRTGTGTGAGQFPPPPPPPPEAMQFDIDAATEEESRWHRAERWRADRRHRHEAIEQWECQQREAAAGDPEAEENAEWEEAALADTIAAFDAATAEEDEAEEDEAEQEDDDDFEWSDDDGPHPDEAADQQRALVESFESEKKLQDDARAREEAQIRRAVELSLQAPQQERAGEDALLEQRRLLTALRMERWRA</sequence>
<evidence type="ECO:0008006" key="4">
    <source>
        <dbReference type="Google" id="ProtNLM"/>
    </source>
</evidence>
<feature type="compositionally biased region" description="Low complexity" evidence="1">
    <location>
        <begin position="350"/>
        <end position="360"/>
    </location>
</feature>
<organism evidence="2 3">
    <name type="scientific">Lolium multiflorum</name>
    <name type="common">Italian ryegrass</name>
    <name type="synonym">Lolium perenne subsp. multiflorum</name>
    <dbReference type="NCBI Taxonomy" id="4521"/>
    <lineage>
        <taxon>Eukaryota</taxon>
        <taxon>Viridiplantae</taxon>
        <taxon>Streptophyta</taxon>
        <taxon>Embryophyta</taxon>
        <taxon>Tracheophyta</taxon>
        <taxon>Spermatophyta</taxon>
        <taxon>Magnoliopsida</taxon>
        <taxon>Liliopsida</taxon>
        <taxon>Poales</taxon>
        <taxon>Poaceae</taxon>
        <taxon>BOP clade</taxon>
        <taxon>Pooideae</taxon>
        <taxon>Poodae</taxon>
        <taxon>Poeae</taxon>
        <taxon>Poeae Chloroplast Group 2 (Poeae type)</taxon>
        <taxon>Loliodinae</taxon>
        <taxon>Loliinae</taxon>
        <taxon>Lolium</taxon>
    </lineage>
</organism>
<dbReference type="Proteomes" id="UP001231189">
    <property type="component" value="Unassembled WGS sequence"/>
</dbReference>
<evidence type="ECO:0000313" key="2">
    <source>
        <dbReference type="EMBL" id="KAK1682174.1"/>
    </source>
</evidence>
<gene>
    <name evidence="2" type="ORF">QYE76_043022</name>
</gene>
<proteinExistence type="predicted"/>
<feature type="compositionally biased region" description="Acidic residues" evidence="1">
    <location>
        <begin position="361"/>
        <end position="385"/>
    </location>
</feature>
<evidence type="ECO:0000256" key="1">
    <source>
        <dbReference type="SAM" id="MobiDB-lite"/>
    </source>
</evidence>
<protein>
    <recommendedName>
        <fullName evidence="4">Ubiquitin-like protease family profile domain-containing protein</fullName>
    </recommendedName>
</protein>